<feature type="region of interest" description="Disordered" evidence="1">
    <location>
        <begin position="1"/>
        <end position="70"/>
    </location>
</feature>
<dbReference type="EMBL" id="KV449243">
    <property type="protein sequence ID" value="OAX31788.1"/>
    <property type="molecule type" value="Genomic_DNA"/>
</dbReference>
<accession>A0A1B7MGS3</accession>
<evidence type="ECO:0000313" key="3">
    <source>
        <dbReference type="Proteomes" id="UP000092154"/>
    </source>
</evidence>
<evidence type="ECO:0000256" key="1">
    <source>
        <dbReference type="SAM" id="MobiDB-lite"/>
    </source>
</evidence>
<sequence length="95" mass="11257">MLLVDRNDLATRGNKHNSSKANHKAKLRRRRPKPHLPPQRRPLHLHRLPQWVQQPRSHNPLPLSYSSKAKPRCRKPHLLSHLPRLPHIFCVLCIY</sequence>
<proteinExistence type="predicted"/>
<feature type="compositionally biased region" description="Basic residues" evidence="1">
    <location>
        <begin position="13"/>
        <end position="34"/>
    </location>
</feature>
<dbReference type="InParanoid" id="A0A1B7MGS3"/>
<name>A0A1B7MGS3_9AGAM</name>
<dbReference type="Proteomes" id="UP000092154">
    <property type="component" value="Unassembled WGS sequence"/>
</dbReference>
<evidence type="ECO:0000313" key="2">
    <source>
        <dbReference type="EMBL" id="OAX31788.1"/>
    </source>
</evidence>
<keyword evidence="3" id="KW-1185">Reference proteome</keyword>
<dbReference type="AlphaFoldDB" id="A0A1B7MGS3"/>
<gene>
    <name evidence="2" type="ORF">K503DRAFT_870488</name>
</gene>
<reference evidence="2 3" key="1">
    <citation type="submission" date="2016-06" db="EMBL/GenBank/DDBJ databases">
        <title>Comparative genomics of the ectomycorrhizal sister species Rhizopogon vinicolor and Rhizopogon vesiculosus (Basidiomycota: Boletales) reveals a divergence of the mating type B locus.</title>
        <authorList>
            <consortium name="DOE Joint Genome Institute"/>
            <person name="Mujic A.B."/>
            <person name="Kuo A."/>
            <person name="Tritt A."/>
            <person name="Lipzen A."/>
            <person name="Chen C."/>
            <person name="Johnson J."/>
            <person name="Sharma A."/>
            <person name="Barry K."/>
            <person name="Grigoriev I.V."/>
            <person name="Spatafora J.W."/>
        </authorList>
    </citation>
    <scope>NUCLEOTIDE SEQUENCE [LARGE SCALE GENOMIC DNA]</scope>
    <source>
        <strain evidence="2 3">AM-OR11-026</strain>
    </source>
</reference>
<protein>
    <submittedName>
        <fullName evidence="2">Uncharacterized protein</fullName>
    </submittedName>
</protein>
<organism evidence="2 3">
    <name type="scientific">Rhizopogon vinicolor AM-OR11-026</name>
    <dbReference type="NCBI Taxonomy" id="1314800"/>
    <lineage>
        <taxon>Eukaryota</taxon>
        <taxon>Fungi</taxon>
        <taxon>Dikarya</taxon>
        <taxon>Basidiomycota</taxon>
        <taxon>Agaricomycotina</taxon>
        <taxon>Agaricomycetes</taxon>
        <taxon>Agaricomycetidae</taxon>
        <taxon>Boletales</taxon>
        <taxon>Suillineae</taxon>
        <taxon>Rhizopogonaceae</taxon>
        <taxon>Rhizopogon</taxon>
    </lineage>
</organism>